<organism evidence="1 2">
    <name type="scientific">Shewanella aestuarii</name>
    <dbReference type="NCBI Taxonomy" id="1028752"/>
    <lineage>
        <taxon>Bacteria</taxon>
        <taxon>Pseudomonadati</taxon>
        <taxon>Pseudomonadota</taxon>
        <taxon>Gammaproteobacteria</taxon>
        <taxon>Alteromonadales</taxon>
        <taxon>Shewanellaceae</taxon>
        <taxon>Shewanella</taxon>
    </lineage>
</organism>
<keyword evidence="2" id="KW-1185">Reference proteome</keyword>
<evidence type="ECO:0000313" key="1">
    <source>
        <dbReference type="EMBL" id="QIR16305.1"/>
    </source>
</evidence>
<dbReference type="KEGG" id="saes:HBH39_17620"/>
<protein>
    <submittedName>
        <fullName evidence="1">Uncharacterized protein</fullName>
    </submittedName>
</protein>
<sequence>MMSFIEKIVVLQNRKGSIIRLYIDHDGRQDFSIQRSNQIKGRTSHFFNKKLWHSRYHVNLILERQIAQYEDKGYEIVEEFSLDPQPFKVDQFRFDNHALKTNMSMMKISHNAIPLSISASFQQLSIVDMRYKKPVVNADIWNLFEQLTRMICFVPLICTAIYEPDTQKLILLSTHYNSLPKPTAAYSVESLLQRADTTIELSHFECQTMTANSKGVFAHFDNQILTFHFPGWRVANLIVERNSPRDPQYNLYSFKNDVHCLIGKMKLDIEHNQHALFLLDIAENNKVKQAVYVERSERTKAISDMRYIVPINR</sequence>
<dbReference type="Proteomes" id="UP000502608">
    <property type="component" value="Plasmid pPN3F2_1"/>
</dbReference>
<accession>A0A6G9QQF9</accession>
<dbReference type="AlphaFoldDB" id="A0A6G9QQF9"/>
<geneLocation type="plasmid" evidence="1 2">
    <name>pPN3F2_1</name>
</geneLocation>
<evidence type="ECO:0000313" key="2">
    <source>
        <dbReference type="Proteomes" id="UP000502608"/>
    </source>
</evidence>
<keyword evidence="1" id="KW-0614">Plasmid</keyword>
<name>A0A6G9QQF9_9GAMM</name>
<dbReference type="RefSeq" id="WP_167680154.1">
    <property type="nucleotide sequence ID" value="NZ_CP050314.1"/>
</dbReference>
<dbReference type="EMBL" id="CP050314">
    <property type="protein sequence ID" value="QIR16305.1"/>
    <property type="molecule type" value="Genomic_DNA"/>
</dbReference>
<proteinExistence type="predicted"/>
<gene>
    <name evidence="1" type="ORF">HBH39_17620</name>
</gene>
<reference evidence="1 2" key="1">
    <citation type="submission" date="2020-03" db="EMBL/GenBank/DDBJ databases">
        <title>Complete genome sequence of Shewanella sp.</title>
        <authorList>
            <person name="Kim Y.-S."/>
            <person name="Kim S.-J."/>
            <person name="Jung H.-K."/>
            <person name="Kim K.-H."/>
        </authorList>
    </citation>
    <scope>NUCLEOTIDE SEQUENCE [LARGE SCALE GENOMIC DNA]</scope>
    <source>
        <strain evidence="1 2">PN3F2</strain>
        <plasmid evidence="1 2">pPN3F2_1</plasmid>
    </source>
</reference>